<reference evidence="1" key="1">
    <citation type="journal article" date="2021" name="Proc. Natl. Acad. Sci. U.S.A.">
        <title>A Catalog of Tens of Thousands of Viruses from Human Metagenomes Reveals Hidden Associations with Chronic Diseases.</title>
        <authorList>
            <person name="Tisza M.J."/>
            <person name="Buck C.B."/>
        </authorList>
    </citation>
    <scope>NUCLEOTIDE SEQUENCE</scope>
    <source>
        <strain evidence="1">Ctshb19</strain>
    </source>
</reference>
<proteinExistence type="predicted"/>
<protein>
    <submittedName>
        <fullName evidence="1">Uncharacterized protein</fullName>
    </submittedName>
</protein>
<evidence type="ECO:0000313" key="1">
    <source>
        <dbReference type="EMBL" id="DAF93765.1"/>
    </source>
</evidence>
<accession>A0A8S5UH05</accession>
<dbReference type="EMBL" id="BK016086">
    <property type="protein sequence ID" value="DAF93765.1"/>
    <property type="molecule type" value="Genomic_DNA"/>
</dbReference>
<name>A0A8S5UH05_9CAUD</name>
<sequence length="81" mass="8760">MGIAVALLATLLSYNWDQLERPTVIESYECVAKICSDLPGAGEACTVFKQPKITKITLSDYEGAVTVRFTPTTDRCADGSD</sequence>
<organism evidence="1">
    <name type="scientific">Myoviridae sp. ctshb19</name>
    <dbReference type="NCBI Taxonomy" id="2825194"/>
    <lineage>
        <taxon>Viruses</taxon>
        <taxon>Duplodnaviria</taxon>
        <taxon>Heunggongvirae</taxon>
        <taxon>Uroviricota</taxon>
        <taxon>Caudoviricetes</taxon>
    </lineage>
</organism>